<keyword evidence="2" id="KW-1133">Transmembrane helix</keyword>
<evidence type="ECO:0000313" key="3">
    <source>
        <dbReference type="EMBL" id="CAH1802849.1"/>
    </source>
</evidence>
<dbReference type="EMBL" id="CAIIXF020000134">
    <property type="protein sequence ID" value="CAH1802849.1"/>
    <property type="molecule type" value="Genomic_DNA"/>
</dbReference>
<organism evidence="3 4">
    <name type="scientific">Owenia fusiformis</name>
    <name type="common">Polychaete worm</name>
    <dbReference type="NCBI Taxonomy" id="6347"/>
    <lineage>
        <taxon>Eukaryota</taxon>
        <taxon>Metazoa</taxon>
        <taxon>Spiralia</taxon>
        <taxon>Lophotrochozoa</taxon>
        <taxon>Annelida</taxon>
        <taxon>Polychaeta</taxon>
        <taxon>Sedentaria</taxon>
        <taxon>Canalipalpata</taxon>
        <taxon>Sabellida</taxon>
        <taxon>Oweniida</taxon>
        <taxon>Oweniidae</taxon>
        <taxon>Owenia</taxon>
    </lineage>
</organism>
<reference evidence="3" key="1">
    <citation type="submission" date="2022-03" db="EMBL/GenBank/DDBJ databases">
        <authorList>
            <person name="Martin C."/>
        </authorList>
    </citation>
    <scope>NUCLEOTIDE SEQUENCE</scope>
</reference>
<feature type="non-terminal residue" evidence="3">
    <location>
        <position position="1"/>
    </location>
</feature>
<keyword evidence="4" id="KW-1185">Reference proteome</keyword>
<dbReference type="OrthoDB" id="10067166at2759"/>
<evidence type="ECO:0000313" key="4">
    <source>
        <dbReference type="Proteomes" id="UP000749559"/>
    </source>
</evidence>
<evidence type="ECO:0000256" key="2">
    <source>
        <dbReference type="SAM" id="Phobius"/>
    </source>
</evidence>
<comment type="caution">
    <text evidence="3">The sequence shown here is derived from an EMBL/GenBank/DDBJ whole genome shotgun (WGS) entry which is preliminary data.</text>
</comment>
<feature type="region of interest" description="Disordered" evidence="1">
    <location>
        <begin position="120"/>
        <end position="145"/>
    </location>
</feature>
<gene>
    <name evidence="3" type="ORF">OFUS_LOCUS26491</name>
</gene>
<proteinExistence type="predicted"/>
<dbReference type="AlphaFoldDB" id="A0A8J1T9T8"/>
<keyword evidence="2" id="KW-0812">Transmembrane</keyword>
<dbReference type="Proteomes" id="UP000749559">
    <property type="component" value="Unassembled WGS sequence"/>
</dbReference>
<keyword evidence="2" id="KW-0472">Membrane</keyword>
<protein>
    <submittedName>
        <fullName evidence="3">Uncharacterized protein</fullName>
    </submittedName>
</protein>
<evidence type="ECO:0000256" key="1">
    <source>
        <dbReference type="SAM" id="MobiDB-lite"/>
    </source>
</evidence>
<sequence length="145" mass="16531">WQQEATFKRPAHALGEGCLGFYYSRGLKCSFALRFSFNMLSLISVLMFICFLACFNIYVQLIRKSFLKCGLSNAMDGTEDDFLLRESDDEDDPFEGFTQTEAACAEEFHLNTQLILDERQYGEESGSESETEDFDMLEDPNSPGH</sequence>
<feature type="transmembrane region" description="Helical" evidence="2">
    <location>
        <begin position="35"/>
        <end position="58"/>
    </location>
</feature>
<name>A0A8J1T9T8_OWEFU</name>
<feature type="compositionally biased region" description="Acidic residues" evidence="1">
    <location>
        <begin position="125"/>
        <end position="138"/>
    </location>
</feature>
<accession>A0A8J1T9T8</accession>